<name>A0A7C3J5K5_UNCW3</name>
<keyword evidence="1" id="KW-1133">Transmembrane helix</keyword>
<organism evidence="2">
    <name type="scientific">candidate division WOR-3 bacterium</name>
    <dbReference type="NCBI Taxonomy" id="2052148"/>
    <lineage>
        <taxon>Bacteria</taxon>
        <taxon>Bacteria division WOR-3</taxon>
    </lineage>
</organism>
<reference evidence="2" key="1">
    <citation type="journal article" date="2020" name="mSystems">
        <title>Genome- and Community-Level Interaction Insights into Carbon Utilization and Element Cycling Functions of Hydrothermarchaeota in Hydrothermal Sediment.</title>
        <authorList>
            <person name="Zhou Z."/>
            <person name="Liu Y."/>
            <person name="Xu W."/>
            <person name="Pan J."/>
            <person name="Luo Z.H."/>
            <person name="Li M."/>
        </authorList>
    </citation>
    <scope>NUCLEOTIDE SEQUENCE [LARGE SCALE GENOMIC DNA]</scope>
    <source>
        <strain evidence="2">SpSt-464</strain>
    </source>
</reference>
<dbReference type="EMBL" id="DSTT01000002">
    <property type="protein sequence ID" value="HFK23333.1"/>
    <property type="molecule type" value="Genomic_DNA"/>
</dbReference>
<dbReference type="AlphaFoldDB" id="A0A7C3J5K5"/>
<sequence length="146" mass="16048">MKKFFILFLVFVFISNIFLYAQNKEKLTYEEGRNDGKIAASSENSFIWGLIGCGATCFFSGLGCIGSTLIGYIIEPSLPYVSFDKGEDYVRGFKDGYSSEVKKKRATSAFVGGCISTVAQVLIYVPIYIIYGATIIASLASIFSMQ</sequence>
<comment type="caution">
    <text evidence="2">The sequence shown here is derived from an EMBL/GenBank/DDBJ whole genome shotgun (WGS) entry which is preliminary data.</text>
</comment>
<evidence type="ECO:0000313" key="2">
    <source>
        <dbReference type="EMBL" id="HFK23333.1"/>
    </source>
</evidence>
<proteinExistence type="predicted"/>
<protein>
    <submittedName>
        <fullName evidence="2">Uncharacterized protein</fullName>
    </submittedName>
</protein>
<gene>
    <name evidence="2" type="ORF">ENS15_01560</name>
</gene>
<keyword evidence="1" id="KW-0472">Membrane</keyword>
<accession>A0A7C3J5K5</accession>
<keyword evidence="1" id="KW-0812">Transmembrane</keyword>
<feature type="transmembrane region" description="Helical" evidence="1">
    <location>
        <begin position="45"/>
        <end position="74"/>
    </location>
</feature>
<evidence type="ECO:0000256" key="1">
    <source>
        <dbReference type="SAM" id="Phobius"/>
    </source>
</evidence>
<feature type="transmembrane region" description="Helical" evidence="1">
    <location>
        <begin position="110"/>
        <end position="143"/>
    </location>
</feature>